<reference evidence="3" key="1">
    <citation type="journal article" date="2019" name="Int. J. Syst. Evol. Microbiol.">
        <title>The Global Catalogue of Microorganisms (GCM) 10K type strain sequencing project: providing services to taxonomists for standard genome sequencing and annotation.</title>
        <authorList>
            <consortium name="The Broad Institute Genomics Platform"/>
            <consortium name="The Broad Institute Genome Sequencing Center for Infectious Disease"/>
            <person name="Wu L."/>
            <person name="Ma J."/>
        </authorList>
    </citation>
    <scope>NUCLEOTIDE SEQUENCE [LARGE SCALE GENOMIC DNA]</scope>
    <source>
        <strain evidence="3">KCTC 52925</strain>
    </source>
</reference>
<protein>
    <submittedName>
        <fullName evidence="2">Glycosyltransferase</fullName>
        <ecNumber evidence="2">2.4.-.-</ecNumber>
    </submittedName>
</protein>
<dbReference type="Pfam" id="PF00535">
    <property type="entry name" value="Glycos_transf_2"/>
    <property type="match status" value="1"/>
</dbReference>
<dbReference type="Proteomes" id="UP001597438">
    <property type="component" value="Unassembled WGS sequence"/>
</dbReference>
<feature type="domain" description="Glycosyltransferase 2-like" evidence="1">
    <location>
        <begin position="4"/>
        <end position="105"/>
    </location>
</feature>
<dbReference type="InterPro" id="IPR029044">
    <property type="entry name" value="Nucleotide-diphossugar_trans"/>
</dbReference>
<name>A0ABW5X8K9_9FLAO</name>
<dbReference type="EMBL" id="JBHUOJ010000037">
    <property type="protein sequence ID" value="MFD2834903.1"/>
    <property type="molecule type" value="Genomic_DNA"/>
</dbReference>
<dbReference type="SUPFAM" id="SSF53448">
    <property type="entry name" value="Nucleotide-diphospho-sugar transferases"/>
    <property type="match status" value="1"/>
</dbReference>
<sequence length="106" mass="11675">MKISIITATYNSEKIIISSLTSINFQTYKNVESVIIDGASKDNTVSKIKKIFTGDLKIISEKDNGIYDALNKGINLACGDVIGFVHSDDFLASREVLSKIARVFQE</sequence>
<evidence type="ECO:0000259" key="1">
    <source>
        <dbReference type="Pfam" id="PF00535"/>
    </source>
</evidence>
<proteinExistence type="predicted"/>
<dbReference type="RefSeq" id="WP_251740046.1">
    <property type="nucleotide sequence ID" value="NZ_JBHUOJ010000037.1"/>
</dbReference>
<accession>A0ABW5X8K9</accession>
<keyword evidence="2" id="KW-0808">Transferase</keyword>
<dbReference type="InterPro" id="IPR001173">
    <property type="entry name" value="Glyco_trans_2-like"/>
</dbReference>
<keyword evidence="3" id="KW-1185">Reference proteome</keyword>
<evidence type="ECO:0000313" key="2">
    <source>
        <dbReference type="EMBL" id="MFD2834903.1"/>
    </source>
</evidence>
<comment type="caution">
    <text evidence="2">The sequence shown here is derived from an EMBL/GenBank/DDBJ whole genome shotgun (WGS) entry which is preliminary data.</text>
</comment>
<dbReference type="Gene3D" id="3.90.550.10">
    <property type="entry name" value="Spore Coat Polysaccharide Biosynthesis Protein SpsA, Chain A"/>
    <property type="match status" value="1"/>
</dbReference>
<gene>
    <name evidence="2" type="ORF">ACFSYS_16545</name>
</gene>
<dbReference type="GO" id="GO:0016757">
    <property type="term" value="F:glycosyltransferase activity"/>
    <property type="evidence" value="ECO:0007669"/>
    <property type="project" value="UniProtKB-KW"/>
</dbReference>
<evidence type="ECO:0000313" key="3">
    <source>
        <dbReference type="Proteomes" id="UP001597438"/>
    </source>
</evidence>
<dbReference type="EC" id="2.4.-.-" evidence="2"/>
<dbReference type="PANTHER" id="PTHR22916:SF3">
    <property type="entry name" value="UDP-GLCNAC:BETAGAL BETA-1,3-N-ACETYLGLUCOSAMINYLTRANSFERASE-LIKE PROTEIN 1"/>
    <property type="match status" value="1"/>
</dbReference>
<keyword evidence="2" id="KW-0328">Glycosyltransferase</keyword>
<dbReference type="PANTHER" id="PTHR22916">
    <property type="entry name" value="GLYCOSYLTRANSFERASE"/>
    <property type="match status" value="1"/>
</dbReference>
<organism evidence="2 3">
    <name type="scientific">Christiangramia antarctica</name>
    <dbReference type="NCBI Taxonomy" id="2058158"/>
    <lineage>
        <taxon>Bacteria</taxon>
        <taxon>Pseudomonadati</taxon>
        <taxon>Bacteroidota</taxon>
        <taxon>Flavobacteriia</taxon>
        <taxon>Flavobacteriales</taxon>
        <taxon>Flavobacteriaceae</taxon>
        <taxon>Christiangramia</taxon>
    </lineage>
</organism>